<sequence length="308" mass="32452">MDARLAAGLHEARSHTGRQTDAHPAVAGAGPALMLVDGHHLLYRAHFGFPRRVTTASGEDLTGLFGFVALLRKAHREHCPDHEVVVVFDAEDGSAGRAENVPGYKAGRAGADHSPVVHLPAAKLALDTAGVRWLEQPGCEGDDALATLARIAADTGRAVVVFSGDRDLYGLLDGQRVRILNTQLPAGRQLVTAADVATRFGVLPVQWPDFRALTGDASDGIPGVAGVGPVTAGQLLADGRHLEDLPETATGRAGTGLARARAQWPEVVAWREALRLNARVPVPDGLLTDRATPELLPAGRLLTEAGLW</sequence>
<evidence type="ECO:0000256" key="2">
    <source>
        <dbReference type="ARBA" id="ARBA00022801"/>
    </source>
</evidence>
<proteinExistence type="predicted"/>
<dbReference type="InterPro" id="IPR020046">
    <property type="entry name" value="5-3_exonucl_a-hlix_arch_N"/>
</dbReference>
<evidence type="ECO:0000256" key="4">
    <source>
        <dbReference type="ARBA" id="ARBA00023125"/>
    </source>
</evidence>
<dbReference type="EMBL" id="WTFF01000008">
    <property type="protein sequence ID" value="MBW5480792.1"/>
    <property type="molecule type" value="Genomic_DNA"/>
</dbReference>
<evidence type="ECO:0000256" key="1">
    <source>
        <dbReference type="ARBA" id="ARBA00022722"/>
    </source>
</evidence>
<dbReference type="GO" id="GO:0004519">
    <property type="term" value="F:endonuclease activity"/>
    <property type="evidence" value="ECO:0007669"/>
    <property type="project" value="UniProtKB-KW"/>
</dbReference>
<evidence type="ECO:0000256" key="5">
    <source>
        <dbReference type="ARBA" id="ARBA00049957"/>
    </source>
</evidence>
<dbReference type="PANTHER" id="PTHR42646">
    <property type="entry name" value="FLAP ENDONUCLEASE XNI"/>
    <property type="match status" value="1"/>
</dbReference>
<name>A0ABS6YZ82_9ACTN</name>
<dbReference type="Proteomes" id="UP000812013">
    <property type="component" value="Unassembled WGS sequence"/>
</dbReference>
<evidence type="ECO:0000256" key="6">
    <source>
        <dbReference type="ARBA" id="ARBA00050026"/>
    </source>
</evidence>
<dbReference type="SMART" id="SM00475">
    <property type="entry name" value="53EXOc"/>
    <property type="match status" value="1"/>
</dbReference>
<keyword evidence="9" id="KW-0255">Endonuclease</keyword>
<feature type="domain" description="5'-3' exonuclease" evidence="8">
    <location>
        <begin position="30"/>
        <end position="292"/>
    </location>
</feature>
<keyword evidence="2" id="KW-0378">Hydrolase</keyword>
<comment type="function">
    <text evidence="5">5'-3' exonuclease acting preferentially on double-stranded DNA.</text>
</comment>
<dbReference type="InterPro" id="IPR029060">
    <property type="entry name" value="PIN-like_dom_sf"/>
</dbReference>
<dbReference type="InterPro" id="IPR020045">
    <property type="entry name" value="DNA_polI_H3TH"/>
</dbReference>
<dbReference type="SUPFAM" id="SSF88723">
    <property type="entry name" value="PIN domain-like"/>
    <property type="match status" value="1"/>
</dbReference>
<evidence type="ECO:0000256" key="3">
    <source>
        <dbReference type="ARBA" id="ARBA00022839"/>
    </source>
</evidence>
<evidence type="ECO:0000256" key="7">
    <source>
        <dbReference type="SAM" id="MobiDB-lite"/>
    </source>
</evidence>
<accession>A0ABS6YZ82</accession>
<dbReference type="PANTHER" id="PTHR42646:SF2">
    <property type="entry name" value="5'-3' EXONUCLEASE FAMILY PROTEIN"/>
    <property type="match status" value="1"/>
</dbReference>
<keyword evidence="4" id="KW-0238">DNA-binding</keyword>
<feature type="region of interest" description="Disordered" evidence="7">
    <location>
        <begin position="1"/>
        <end position="22"/>
    </location>
</feature>
<dbReference type="Gene3D" id="1.10.150.20">
    <property type="entry name" value="5' to 3' exonuclease, C-terminal subdomain"/>
    <property type="match status" value="1"/>
</dbReference>
<evidence type="ECO:0000259" key="8">
    <source>
        <dbReference type="SMART" id="SM00475"/>
    </source>
</evidence>
<dbReference type="SUPFAM" id="SSF47807">
    <property type="entry name" value="5' to 3' exonuclease, C-terminal subdomain"/>
    <property type="match status" value="1"/>
</dbReference>
<dbReference type="Pfam" id="PF02739">
    <property type="entry name" value="5_3_exonuc_N"/>
    <property type="match status" value="1"/>
</dbReference>
<dbReference type="SMART" id="SM00279">
    <property type="entry name" value="HhH2"/>
    <property type="match status" value="1"/>
</dbReference>
<gene>
    <name evidence="9" type="ORF">GPJ59_02485</name>
</gene>
<dbReference type="InterPro" id="IPR038969">
    <property type="entry name" value="FEN"/>
</dbReference>
<dbReference type="InterPro" id="IPR008918">
    <property type="entry name" value="HhH2"/>
</dbReference>
<dbReference type="CDD" id="cd09898">
    <property type="entry name" value="H3TH_53EXO"/>
    <property type="match status" value="1"/>
</dbReference>
<dbReference type="InterPro" id="IPR036279">
    <property type="entry name" value="5-3_exonuclease_C_sf"/>
</dbReference>
<dbReference type="CDD" id="cd09859">
    <property type="entry name" value="PIN_53EXO"/>
    <property type="match status" value="1"/>
</dbReference>
<dbReference type="Gene3D" id="3.40.50.1010">
    <property type="entry name" value="5'-nuclease"/>
    <property type="match status" value="1"/>
</dbReference>
<keyword evidence="1" id="KW-0540">Nuclease</keyword>
<organism evidence="9 10">
    <name type="scientific">Streptomyces bambusae</name>
    <dbReference type="NCBI Taxonomy" id="1550616"/>
    <lineage>
        <taxon>Bacteria</taxon>
        <taxon>Bacillati</taxon>
        <taxon>Actinomycetota</taxon>
        <taxon>Actinomycetes</taxon>
        <taxon>Kitasatosporales</taxon>
        <taxon>Streptomycetaceae</taxon>
        <taxon>Streptomyces</taxon>
    </lineage>
</organism>
<evidence type="ECO:0000313" key="10">
    <source>
        <dbReference type="Proteomes" id="UP000812013"/>
    </source>
</evidence>
<evidence type="ECO:0000313" key="9">
    <source>
        <dbReference type="EMBL" id="MBW5480792.1"/>
    </source>
</evidence>
<comment type="caution">
    <text evidence="9">The sequence shown here is derived from an EMBL/GenBank/DDBJ whole genome shotgun (WGS) entry which is preliminary data.</text>
</comment>
<reference evidence="9 10" key="1">
    <citation type="submission" date="2019-12" db="EMBL/GenBank/DDBJ databases">
        <title>Genome sequence of Streptomyces bambusae.</title>
        <authorList>
            <person name="Bansal K."/>
            <person name="Choksket S."/>
            <person name="Korpole S."/>
            <person name="Patil P.B."/>
        </authorList>
    </citation>
    <scope>NUCLEOTIDE SEQUENCE [LARGE SCALE GENOMIC DNA]</scope>
    <source>
        <strain evidence="9 10">SK60</strain>
    </source>
</reference>
<protein>
    <recommendedName>
        <fullName evidence="6">5'-3' exonuclease</fullName>
    </recommendedName>
</protein>
<keyword evidence="10" id="KW-1185">Reference proteome</keyword>
<dbReference type="Pfam" id="PF01367">
    <property type="entry name" value="5_3_exonuc"/>
    <property type="match status" value="1"/>
</dbReference>
<feature type="compositionally biased region" description="Basic and acidic residues" evidence="7">
    <location>
        <begin position="10"/>
        <end position="21"/>
    </location>
</feature>
<keyword evidence="3" id="KW-0269">Exonuclease</keyword>
<dbReference type="InterPro" id="IPR002421">
    <property type="entry name" value="5-3_exonuclease"/>
</dbReference>